<name>A0ABS6HTA5_MYCGD</name>
<keyword evidence="2" id="KW-1185">Reference proteome</keyword>
<dbReference type="EMBL" id="JAHBOM010000017">
    <property type="protein sequence ID" value="MBU8825438.1"/>
    <property type="molecule type" value="Genomic_DNA"/>
</dbReference>
<protein>
    <submittedName>
        <fullName evidence="1">Uncharacterized protein</fullName>
    </submittedName>
</protein>
<accession>A0ABS6HTA5</accession>
<comment type="caution">
    <text evidence="1">The sequence shown here is derived from an EMBL/GenBank/DDBJ whole genome shotgun (WGS) entry which is preliminary data.</text>
</comment>
<organism evidence="1 2">
    <name type="scientific">Mycolicibacterium goodii</name>
    <name type="common">Mycobacterium goodii</name>
    <dbReference type="NCBI Taxonomy" id="134601"/>
    <lineage>
        <taxon>Bacteria</taxon>
        <taxon>Bacillati</taxon>
        <taxon>Actinomycetota</taxon>
        <taxon>Actinomycetes</taxon>
        <taxon>Mycobacteriales</taxon>
        <taxon>Mycobacteriaceae</taxon>
        <taxon>Mycolicibacterium</taxon>
    </lineage>
</organism>
<sequence length="120" mass="13842">MEGLRRVRGTELRYLLTWWLARESPLTVGELIECLEMQGFDVGGRPSKTISDALRWEMRRGRVIKGGRNSYRIGYVPRATEYRIRQRVLAMRAEVAGMSLEAGRGEGTELSDEFWDAWGF</sequence>
<evidence type="ECO:0000313" key="2">
    <source>
        <dbReference type="Proteomes" id="UP000696413"/>
    </source>
</evidence>
<gene>
    <name evidence="1" type="ORF">KL859_21515</name>
</gene>
<dbReference type="Proteomes" id="UP000696413">
    <property type="component" value="Unassembled WGS sequence"/>
</dbReference>
<reference evidence="1 2" key="1">
    <citation type="submission" date="2021-05" db="EMBL/GenBank/DDBJ databases">
        <title>Draft Genome Sequences of Clinical Respiratory Isolates of Mycobacterium goodii Recovered in Ireland.</title>
        <authorList>
            <person name="Flanagan P.R."/>
            <person name="Mok S."/>
            <person name="Roycroft E."/>
            <person name="Rogers T.R."/>
            <person name="Fitzgibbon M."/>
        </authorList>
    </citation>
    <scope>NUCLEOTIDE SEQUENCE [LARGE SCALE GENOMIC DNA]</scope>
    <source>
        <strain evidence="1 2">14IE55</strain>
    </source>
</reference>
<dbReference type="RefSeq" id="WP_073676545.1">
    <property type="nucleotide sequence ID" value="NZ_JAHBOL010000018.1"/>
</dbReference>
<evidence type="ECO:0000313" key="1">
    <source>
        <dbReference type="EMBL" id="MBU8825438.1"/>
    </source>
</evidence>
<proteinExistence type="predicted"/>